<proteinExistence type="predicted"/>
<dbReference type="InterPro" id="IPR016036">
    <property type="entry name" value="Malonyl_transacylase_ACP-bd"/>
</dbReference>
<dbReference type="SMART" id="SM00827">
    <property type="entry name" value="PKS_AT"/>
    <property type="match status" value="1"/>
</dbReference>
<evidence type="ECO:0000313" key="5">
    <source>
        <dbReference type="Proteomes" id="UP000799118"/>
    </source>
</evidence>
<keyword evidence="1" id="KW-0596">Phosphopantetheine</keyword>
<dbReference type="InterPro" id="IPR016039">
    <property type="entry name" value="Thiolase-like"/>
</dbReference>
<dbReference type="InterPro" id="IPR014030">
    <property type="entry name" value="Ketoacyl_synth_N"/>
</dbReference>
<dbReference type="OrthoDB" id="329835at2759"/>
<evidence type="ECO:0000256" key="1">
    <source>
        <dbReference type="ARBA" id="ARBA00022450"/>
    </source>
</evidence>
<dbReference type="Proteomes" id="UP000799118">
    <property type="component" value="Unassembled WGS sequence"/>
</dbReference>
<evidence type="ECO:0000313" key="4">
    <source>
        <dbReference type="EMBL" id="KAE9386663.1"/>
    </source>
</evidence>
<dbReference type="Pfam" id="PF00109">
    <property type="entry name" value="ketoacyl-synt"/>
    <property type="match status" value="1"/>
</dbReference>
<reference evidence="4" key="1">
    <citation type="journal article" date="2019" name="Environ. Microbiol.">
        <title>Fungal ecological strategies reflected in gene transcription - a case study of two litter decomposers.</title>
        <authorList>
            <person name="Barbi F."/>
            <person name="Kohler A."/>
            <person name="Barry K."/>
            <person name="Baskaran P."/>
            <person name="Daum C."/>
            <person name="Fauchery L."/>
            <person name="Ihrmark K."/>
            <person name="Kuo A."/>
            <person name="LaButti K."/>
            <person name="Lipzen A."/>
            <person name="Morin E."/>
            <person name="Grigoriev I.V."/>
            <person name="Henrissat B."/>
            <person name="Lindahl B."/>
            <person name="Martin F."/>
        </authorList>
    </citation>
    <scope>NUCLEOTIDE SEQUENCE</scope>
    <source>
        <strain evidence="4">JB14</strain>
    </source>
</reference>
<dbReference type="GO" id="GO:0044550">
    <property type="term" value="P:secondary metabolite biosynthetic process"/>
    <property type="evidence" value="ECO:0007669"/>
    <property type="project" value="TreeGrafter"/>
</dbReference>
<keyword evidence="2" id="KW-0597">Phosphoprotein</keyword>
<evidence type="ECO:0000259" key="3">
    <source>
        <dbReference type="PROSITE" id="PS52004"/>
    </source>
</evidence>
<organism evidence="4 5">
    <name type="scientific">Gymnopus androsaceus JB14</name>
    <dbReference type="NCBI Taxonomy" id="1447944"/>
    <lineage>
        <taxon>Eukaryota</taxon>
        <taxon>Fungi</taxon>
        <taxon>Dikarya</taxon>
        <taxon>Basidiomycota</taxon>
        <taxon>Agaricomycotina</taxon>
        <taxon>Agaricomycetes</taxon>
        <taxon>Agaricomycetidae</taxon>
        <taxon>Agaricales</taxon>
        <taxon>Marasmiineae</taxon>
        <taxon>Omphalotaceae</taxon>
        <taxon>Gymnopus</taxon>
    </lineage>
</organism>
<dbReference type="Gene3D" id="3.30.70.250">
    <property type="entry name" value="Malonyl-CoA ACP transacylase, ACP-binding"/>
    <property type="match status" value="1"/>
</dbReference>
<dbReference type="InterPro" id="IPR001227">
    <property type="entry name" value="Ac_transferase_dom_sf"/>
</dbReference>
<dbReference type="EMBL" id="ML769858">
    <property type="protein sequence ID" value="KAE9386663.1"/>
    <property type="molecule type" value="Genomic_DNA"/>
</dbReference>
<name>A0A6A4GMW0_9AGAR</name>
<dbReference type="PROSITE" id="PS52004">
    <property type="entry name" value="KS3_2"/>
    <property type="match status" value="1"/>
</dbReference>
<dbReference type="InterPro" id="IPR014043">
    <property type="entry name" value="Acyl_transferase_dom"/>
</dbReference>
<dbReference type="GO" id="GO:0006633">
    <property type="term" value="P:fatty acid biosynthetic process"/>
    <property type="evidence" value="ECO:0007669"/>
    <property type="project" value="TreeGrafter"/>
</dbReference>
<feature type="non-terminal residue" evidence="4">
    <location>
        <position position="718"/>
    </location>
</feature>
<dbReference type="AlphaFoldDB" id="A0A6A4GMW0"/>
<protein>
    <submittedName>
        <fullName evidence="4">Ketoacyl-synt-domain-containing protein</fullName>
    </submittedName>
</protein>
<dbReference type="InterPro" id="IPR014031">
    <property type="entry name" value="Ketoacyl_synth_C"/>
</dbReference>
<gene>
    <name evidence="4" type="ORF">BT96DRAFT_838842</name>
</gene>
<dbReference type="InterPro" id="IPR016035">
    <property type="entry name" value="Acyl_Trfase/lysoPLipase"/>
</dbReference>
<dbReference type="InterPro" id="IPR020841">
    <property type="entry name" value="PKS_Beta-ketoAc_synthase_dom"/>
</dbReference>
<dbReference type="SMART" id="SM00825">
    <property type="entry name" value="PKS_KS"/>
    <property type="match status" value="1"/>
</dbReference>
<dbReference type="InterPro" id="IPR050091">
    <property type="entry name" value="PKS_NRPS_Biosynth_Enz"/>
</dbReference>
<evidence type="ECO:0000256" key="2">
    <source>
        <dbReference type="ARBA" id="ARBA00022553"/>
    </source>
</evidence>
<dbReference type="GO" id="GO:0004312">
    <property type="term" value="F:fatty acid synthase activity"/>
    <property type="evidence" value="ECO:0007669"/>
    <property type="project" value="TreeGrafter"/>
</dbReference>
<dbReference type="CDD" id="cd00833">
    <property type="entry name" value="PKS"/>
    <property type="match status" value="1"/>
</dbReference>
<feature type="domain" description="Ketosynthase family 3 (KS3)" evidence="3">
    <location>
        <begin position="5"/>
        <end position="440"/>
    </location>
</feature>
<dbReference type="Gene3D" id="3.40.47.10">
    <property type="match status" value="1"/>
</dbReference>
<dbReference type="Gene3D" id="3.40.366.10">
    <property type="entry name" value="Malonyl-Coenzyme A Acyl Carrier Protein, domain 2"/>
    <property type="match status" value="1"/>
</dbReference>
<dbReference type="SUPFAM" id="SSF53901">
    <property type="entry name" value="Thiolase-like"/>
    <property type="match status" value="1"/>
</dbReference>
<dbReference type="Pfam" id="PF22621">
    <property type="entry name" value="CurL-like_PKS_C"/>
    <property type="match status" value="1"/>
</dbReference>
<accession>A0A6A4GMW0</accession>
<dbReference type="Pfam" id="PF00698">
    <property type="entry name" value="Acyl_transf_1"/>
    <property type="match status" value="1"/>
</dbReference>
<dbReference type="Gene3D" id="3.30.70.3290">
    <property type="match status" value="1"/>
</dbReference>
<dbReference type="SUPFAM" id="SSF52151">
    <property type="entry name" value="FabD/lysophospholipase-like"/>
    <property type="match status" value="1"/>
</dbReference>
<keyword evidence="5" id="KW-1185">Reference proteome</keyword>
<dbReference type="Pfam" id="PF02801">
    <property type="entry name" value="Ketoacyl-synt_C"/>
    <property type="match status" value="1"/>
</dbReference>
<dbReference type="PANTHER" id="PTHR43775">
    <property type="entry name" value="FATTY ACID SYNTHASE"/>
    <property type="match status" value="1"/>
</dbReference>
<dbReference type="SUPFAM" id="SSF55048">
    <property type="entry name" value="Probable ACP-binding domain of malonyl-CoA ACP transacylase"/>
    <property type="match status" value="1"/>
</dbReference>
<dbReference type="PANTHER" id="PTHR43775:SF37">
    <property type="entry name" value="SI:DKEY-61P9.11"/>
    <property type="match status" value="1"/>
</dbReference>
<sequence>MASADSKIAIVGMACRFPGGAHNPEVFWELLLRGACTMEDVPSSRFNIDDYWSNKSGDFNKMEARQGHFLQEGTLFDEGFFNISPREARNIDPQHRVLLETVVDGLDDAGYKACEEGGESGWDKSRMGVFIGIANTSYENNLASEPIGAFFSPGTIGAFASGRISHHFGWQGPSIVYDTACSSSLVSVHSACQSLLLRDCDSAVAGGSNMITSPEMYLALSKGFFISNTGGCRTFDETADGYCRGEGVGVVILKRFEDALRDKDKIHAVIVASGVNHSGPSESLTTPHSPSQAALFSANCQRAGISPLAVRVIEAHGTGTSAGDCAEIEAIKTAYCQGRTSLSDSCLLVSSLKPNVGHSESAAGITSLIKAVLMVKHRQIPPHLGITTRRNPRLGDLEAAGIIIPSVCQSLEPVSGQEHIFTAVHSFGAQGGNASLIIQDTIMPEGTLDLTSDPRTYHVVTLSAKSHTPLSTVIGRLLAYLEAAGPISISSLSYTSTARRIDYTSRLALSVSSIKELKQQLQTYPVTVTPTIPLRNGGNPKVGFVIGGNGTQFQGMGRGLYETSPVFRSHIEACNVAAMEAGIDSLIGVISGNVNPLSDDLASEIASAVGIFSVGYALGMMWQDWGIKPVLIMGHSLGEYAGLALAGSISLVDSIKLLVAKFESVHSSSHTRNGGMLAIGMSADHSQKLIDLSGCSGVTLACINGPSQTVVSGPKSEI</sequence>